<dbReference type="EMBL" id="CAJMWX010000738">
    <property type="protein sequence ID" value="CAE6426171.1"/>
    <property type="molecule type" value="Genomic_DNA"/>
</dbReference>
<proteinExistence type="predicted"/>
<sequence>MTDYKLTALELVLTFLAMFGPVTKESLAAVCVLFEAVLGYNEKTGKFDRDAVKKACGGRRAILTIILGPILERLPPHDLEEMRNNAVEAMVLVTFKPLDEVQPVVNVWAREAMREGTYQTRVSTWTGQPAVVFDQVDTRDVIINTTTQAHASDNISIVINSNAFGVVLTLLAMLGPVTKENVAATKVLFEAVLGFDEAKAKFDKETVRKVPTVADPLCRLSDWYGVVAEPRMLNTLPGARAILRVIVGPIIEGHSPAELEDMRNDAGEVVAMLSRRPLHEIQELVAAWIELDNRYQTRVAAWTGKPMECFDQADTARDSTTKAIRDYESETSRDLSPTSLEFATATNIVGIVTVQALFAIGFLPESESSFKTMFPTPLDVCFGRKAHISKGDHAGIAEAFKSPTEYGSDSNNMEITNYLMDASDEEDCHRLDLFQFPTNTLLSPALRSSAGTTPETSPLLNMAEYSTFVKWMPTWETKEMSGKAILQRTTKANVELEGRKAMFGGYEEAWETAQLSAWSAALKRDSTGDDCFLGLYVNDATPDGGVSTPCDETEESKLTDDGAGLGLIKKVGRFFGLA</sequence>
<keyword evidence="1" id="KW-0732">Signal</keyword>
<feature type="signal peptide" evidence="1">
    <location>
        <begin position="1"/>
        <end position="24"/>
    </location>
</feature>
<dbReference type="Proteomes" id="UP000663888">
    <property type="component" value="Unassembled WGS sequence"/>
</dbReference>
<protein>
    <submittedName>
        <fullName evidence="2">Uncharacterized protein</fullName>
    </submittedName>
</protein>
<gene>
    <name evidence="2" type="ORF">RDB_LOCUS28840</name>
</gene>
<evidence type="ECO:0000313" key="2">
    <source>
        <dbReference type="EMBL" id="CAE6426171.1"/>
    </source>
</evidence>
<evidence type="ECO:0000256" key="1">
    <source>
        <dbReference type="SAM" id="SignalP"/>
    </source>
</evidence>
<organism evidence="2 3">
    <name type="scientific">Rhizoctonia solani</name>
    <dbReference type="NCBI Taxonomy" id="456999"/>
    <lineage>
        <taxon>Eukaryota</taxon>
        <taxon>Fungi</taxon>
        <taxon>Dikarya</taxon>
        <taxon>Basidiomycota</taxon>
        <taxon>Agaricomycotina</taxon>
        <taxon>Agaricomycetes</taxon>
        <taxon>Cantharellales</taxon>
        <taxon>Ceratobasidiaceae</taxon>
        <taxon>Rhizoctonia</taxon>
    </lineage>
</organism>
<reference evidence="2" key="1">
    <citation type="submission" date="2021-01" db="EMBL/GenBank/DDBJ databases">
        <authorList>
            <person name="Kaushik A."/>
        </authorList>
    </citation>
    <scope>NUCLEOTIDE SEQUENCE</scope>
    <source>
        <strain evidence="2">AG4-R118</strain>
    </source>
</reference>
<evidence type="ECO:0000313" key="3">
    <source>
        <dbReference type="Proteomes" id="UP000663888"/>
    </source>
</evidence>
<feature type="chain" id="PRO_5034995170" evidence="1">
    <location>
        <begin position="25"/>
        <end position="578"/>
    </location>
</feature>
<name>A0A8H2XIW0_9AGAM</name>
<comment type="caution">
    <text evidence="2">The sequence shown here is derived from an EMBL/GenBank/DDBJ whole genome shotgun (WGS) entry which is preliminary data.</text>
</comment>
<dbReference type="AlphaFoldDB" id="A0A8H2XIW0"/>
<accession>A0A8H2XIW0</accession>